<accession>A0AAU7NX27</accession>
<evidence type="ECO:0000313" key="3">
    <source>
        <dbReference type="Proteomes" id="UP001225378"/>
    </source>
</evidence>
<dbReference type="AlphaFoldDB" id="A0AAU7NX27"/>
<evidence type="ECO:0000256" key="1">
    <source>
        <dbReference type="ARBA" id="ARBA00009981"/>
    </source>
</evidence>
<dbReference type="Proteomes" id="UP001225378">
    <property type="component" value="Chromosome"/>
</dbReference>
<dbReference type="RefSeq" id="WP_349431867.1">
    <property type="nucleotide sequence ID" value="NZ_CP157743.1"/>
</dbReference>
<dbReference type="KEGG" id="mech:Q9L42_003045"/>
<organism evidence="2 3">
    <name type="scientific">Methylomarinum roseum</name>
    <dbReference type="NCBI Taxonomy" id="3067653"/>
    <lineage>
        <taxon>Bacteria</taxon>
        <taxon>Pseudomonadati</taxon>
        <taxon>Pseudomonadota</taxon>
        <taxon>Gammaproteobacteria</taxon>
        <taxon>Methylococcales</taxon>
        <taxon>Methylococcaceae</taxon>
        <taxon>Methylomarinum</taxon>
    </lineage>
</organism>
<gene>
    <name evidence="2" type="ORF">Q9L42_003045</name>
</gene>
<comment type="similarity">
    <text evidence="1">Belongs to the phD/YefM antitoxin family.</text>
</comment>
<keyword evidence="3" id="KW-1185">Reference proteome</keyword>
<dbReference type="EMBL" id="CP157743">
    <property type="protein sequence ID" value="XBS21111.1"/>
    <property type="molecule type" value="Genomic_DNA"/>
</dbReference>
<proteinExistence type="inferred from homology"/>
<dbReference type="SUPFAM" id="SSF143120">
    <property type="entry name" value="YefM-like"/>
    <property type="match status" value="1"/>
</dbReference>
<sequence length="84" mass="9764">MIITASEVKTKGVSFFGEMLQKADELVINVRGKNKYVVLDIERYNEFRQNELDLAHMKAMQDIKDGRYKVQTAAEHTKELMDEL</sequence>
<protein>
    <submittedName>
        <fullName evidence="2">Type II toxin-antitoxin system Phd/YefM family antitoxin</fullName>
    </submittedName>
</protein>
<reference evidence="2 3" key="1">
    <citation type="journal article" date="2024" name="Microbiology">
        <title>Methylomarinum rosea sp. nov., a novel halophilic methanotrophic bacterium from the hypersaline Lake Elton.</title>
        <authorList>
            <person name="Suleimanov R.Z."/>
            <person name="Oshkin I.Y."/>
            <person name="Danilova O.V."/>
            <person name="Suzina N.E."/>
            <person name="Dedysh S.N."/>
        </authorList>
    </citation>
    <scope>NUCLEOTIDE SEQUENCE [LARGE SCALE GENOMIC DNA]</scope>
    <source>
        <strain evidence="2 3">Ch1-1</strain>
    </source>
</reference>
<evidence type="ECO:0000313" key="2">
    <source>
        <dbReference type="EMBL" id="XBS21111.1"/>
    </source>
</evidence>
<dbReference type="InterPro" id="IPR036165">
    <property type="entry name" value="YefM-like_sf"/>
</dbReference>
<name>A0AAU7NX27_9GAMM</name>